<keyword evidence="4" id="KW-1185">Reference proteome</keyword>
<sequence>MADFIAVIRRAVDGLSNNTPEMRVRVYEKARAAVVRQLENMSPRPPEHMLQRQLDKLDAAIREVEAEHAEALPAIDEVPVVAEAPPEAAGTADMATTGAVAASSPAWAEPVPAAEEEPAAGPEDAQALPEAVQPVNEPVETYAENGPSVTGDDWADAHMAEPAAEPEPESLEVYRAEPVQEPEPVADDAAPVDAGWRVEPTFGADDQDTDYERLYDDRPEEPVAAEPESPAEVEAPAEAEPFQEAPTAEETWSQQDEPEPTTPAWAVEPPAEPEAAEPERAEPELLAAEVQPEPEPDLAAQTPAAAVPVDSVDDWLQSRAQDPLPTIPAASWDPPVATETAANRVPEVPEIDMAPAAVSYTPTDEFPAYEEPVRVEASHDFLASEGLSLPDADPATLGTIGEPPAAANIEPDDFSQWFQDHAEEAKASPREGDVGSAQGASLAPTEWDEHIDSFAPSAKGAQVDVAAGQADGMETLVSGYGQQPSYRLEPKKRRNLAPLIIGGLIVALLAGGGYLAWSMRDDIGSMVANLTGEIAPAEETTAPPATTPAGSETPAEPVTEEAATPPAAATAADQKFTQRLRPDGTEIDEGAGSAPIEGAPAEGRSVSAQTVASAVEPSDAPAAANGAAATQSPATSGDAAAIAGGEKLFLYEERIGQATPVAVPGSISWTAVRENGADGRPDPQIQGRINVPERGITALLTIKRNTDNSLPASHIIEVVFSVPPDFEGGAIENLQRIAMKRTEQDRGDPLVAVTAKVTDDTYLVALNDFEDVVKRNVELLSTRGWMDIPLTYRNGRRALITLDKGTTGGNVFEQVLREWAALTPAAPAN</sequence>
<evidence type="ECO:0000313" key="4">
    <source>
        <dbReference type="Proteomes" id="UP001522662"/>
    </source>
</evidence>
<evidence type="ECO:0000256" key="1">
    <source>
        <dbReference type="SAM" id="MobiDB-lite"/>
    </source>
</evidence>
<keyword evidence="2" id="KW-1133">Transmembrane helix</keyword>
<evidence type="ECO:0000256" key="2">
    <source>
        <dbReference type="SAM" id="Phobius"/>
    </source>
</evidence>
<protein>
    <submittedName>
        <fullName evidence="3">Uncharacterized protein</fullName>
    </submittedName>
</protein>
<accession>A0ABT0CYX8</accession>
<feature type="region of interest" description="Disordered" evidence="1">
    <location>
        <begin position="198"/>
        <end position="305"/>
    </location>
</feature>
<geneLocation type="plasmid" evidence="3">
    <name>unnamed</name>
</geneLocation>
<feature type="compositionally biased region" description="Low complexity" evidence="1">
    <location>
        <begin position="538"/>
        <end position="572"/>
    </location>
</feature>
<keyword evidence="2" id="KW-0812">Transmembrane</keyword>
<proteinExistence type="predicted"/>
<gene>
    <name evidence="3" type="ORF">MKJ03_08420</name>
</gene>
<comment type="caution">
    <text evidence="3">The sequence shown here is derived from an EMBL/GenBank/DDBJ whole genome shotgun (WGS) entry which is preliminary data.</text>
</comment>
<feature type="region of interest" description="Disordered" evidence="1">
    <location>
        <begin position="102"/>
        <end position="126"/>
    </location>
</feature>
<feature type="compositionally biased region" description="Low complexity" evidence="1">
    <location>
        <begin position="620"/>
        <end position="629"/>
    </location>
</feature>
<feature type="region of interest" description="Disordered" evidence="1">
    <location>
        <begin position="538"/>
        <end position="637"/>
    </location>
</feature>
<keyword evidence="2" id="KW-0472">Membrane</keyword>
<evidence type="ECO:0000313" key="3">
    <source>
        <dbReference type="EMBL" id="MCJ8238350.1"/>
    </source>
</evidence>
<organism evidence="3 4">
    <name type="scientific">Peteryoungia algae</name>
    <dbReference type="NCBI Taxonomy" id="2919917"/>
    <lineage>
        <taxon>Bacteria</taxon>
        <taxon>Pseudomonadati</taxon>
        <taxon>Pseudomonadota</taxon>
        <taxon>Alphaproteobacteria</taxon>
        <taxon>Hyphomicrobiales</taxon>
        <taxon>Rhizobiaceae</taxon>
        <taxon>Peteryoungia</taxon>
    </lineage>
</organism>
<dbReference type="RefSeq" id="WP_245136222.1">
    <property type="nucleotide sequence ID" value="NZ_CP128477.1"/>
</dbReference>
<name>A0ABT0CYX8_9HYPH</name>
<feature type="compositionally biased region" description="Basic and acidic residues" evidence="1">
    <location>
        <begin position="210"/>
        <end position="221"/>
    </location>
</feature>
<dbReference type="EMBL" id="JALAYX010000002">
    <property type="protein sequence ID" value="MCJ8238350.1"/>
    <property type="molecule type" value="Genomic_DNA"/>
</dbReference>
<reference evidence="3 4" key="1">
    <citation type="submission" date="2022-03" db="EMBL/GenBank/DDBJ databases">
        <title>Rhizobium SSM4.3 sp. nov., isolated from Sediment (Gouqi Island).</title>
        <authorList>
            <person name="Chen G."/>
        </authorList>
    </citation>
    <scope>NUCLEOTIDE SEQUENCE [LARGE SCALE GENOMIC DNA]</scope>
    <source>
        <strain evidence="3 4">SSM4.3</strain>
        <plasmid evidence="3">unnamed</plasmid>
    </source>
</reference>
<feature type="transmembrane region" description="Helical" evidence="2">
    <location>
        <begin position="496"/>
        <end position="517"/>
    </location>
</feature>
<feature type="compositionally biased region" description="Low complexity" evidence="1">
    <location>
        <begin position="238"/>
        <end position="250"/>
    </location>
</feature>
<dbReference type="Proteomes" id="UP001522662">
    <property type="component" value="Unassembled WGS sequence"/>
</dbReference>
<keyword evidence="3" id="KW-0614">Plasmid</keyword>